<evidence type="ECO:0000256" key="1">
    <source>
        <dbReference type="SAM" id="SignalP"/>
    </source>
</evidence>
<feature type="chain" id="PRO_5040179874" evidence="1">
    <location>
        <begin position="22"/>
        <end position="167"/>
    </location>
</feature>
<proteinExistence type="predicted"/>
<dbReference type="Proteomes" id="UP000756346">
    <property type="component" value="Unassembled WGS sequence"/>
</dbReference>
<comment type="caution">
    <text evidence="2">The sequence shown here is derived from an EMBL/GenBank/DDBJ whole genome shotgun (WGS) entry which is preliminary data.</text>
</comment>
<reference evidence="2" key="1">
    <citation type="journal article" date="2021" name="Nat. Commun.">
        <title>Genetic determinants of endophytism in the Arabidopsis root mycobiome.</title>
        <authorList>
            <person name="Mesny F."/>
            <person name="Miyauchi S."/>
            <person name="Thiergart T."/>
            <person name="Pickel B."/>
            <person name="Atanasova L."/>
            <person name="Karlsson M."/>
            <person name="Huettel B."/>
            <person name="Barry K.W."/>
            <person name="Haridas S."/>
            <person name="Chen C."/>
            <person name="Bauer D."/>
            <person name="Andreopoulos W."/>
            <person name="Pangilinan J."/>
            <person name="LaButti K."/>
            <person name="Riley R."/>
            <person name="Lipzen A."/>
            <person name="Clum A."/>
            <person name="Drula E."/>
            <person name="Henrissat B."/>
            <person name="Kohler A."/>
            <person name="Grigoriev I.V."/>
            <person name="Martin F.M."/>
            <person name="Hacquard S."/>
        </authorList>
    </citation>
    <scope>NUCLEOTIDE SEQUENCE</scope>
    <source>
        <strain evidence="2">MPI-CAGE-CH-0230</strain>
    </source>
</reference>
<dbReference type="RefSeq" id="XP_046018152.1">
    <property type="nucleotide sequence ID" value="XM_046163026.1"/>
</dbReference>
<organism evidence="2 3">
    <name type="scientific">Microdochium trichocladiopsis</name>
    <dbReference type="NCBI Taxonomy" id="1682393"/>
    <lineage>
        <taxon>Eukaryota</taxon>
        <taxon>Fungi</taxon>
        <taxon>Dikarya</taxon>
        <taxon>Ascomycota</taxon>
        <taxon>Pezizomycotina</taxon>
        <taxon>Sordariomycetes</taxon>
        <taxon>Xylariomycetidae</taxon>
        <taxon>Xylariales</taxon>
        <taxon>Microdochiaceae</taxon>
        <taxon>Microdochium</taxon>
    </lineage>
</organism>
<feature type="signal peptide" evidence="1">
    <location>
        <begin position="1"/>
        <end position="21"/>
    </location>
</feature>
<gene>
    <name evidence="2" type="ORF">B0I36DRAFT_5593</name>
</gene>
<sequence>MKSFSSSFWPLLHLAICGAYCRPFSSQIGEFRVCVWVWFYIRVYVSFMCLKMCVNLMATLCWPPLHLSPDVEKILLYLRGKKKSIWYGRGICARMRYVKKQVEAKAKQTVALGVDRGSNSHGGIEDAERISSAAEFVAGRIEFSPCRSLPRTWAGSARLPSSANKYR</sequence>
<dbReference type="AlphaFoldDB" id="A0A9P8YE27"/>
<evidence type="ECO:0000313" key="2">
    <source>
        <dbReference type="EMBL" id="KAH7040097.1"/>
    </source>
</evidence>
<accession>A0A9P8YE27</accession>
<evidence type="ECO:0000313" key="3">
    <source>
        <dbReference type="Proteomes" id="UP000756346"/>
    </source>
</evidence>
<dbReference type="EMBL" id="JAGTJQ010000001">
    <property type="protein sequence ID" value="KAH7040097.1"/>
    <property type="molecule type" value="Genomic_DNA"/>
</dbReference>
<protein>
    <submittedName>
        <fullName evidence="2">Uncharacterized protein</fullName>
    </submittedName>
</protein>
<dbReference type="GeneID" id="70192572"/>
<keyword evidence="1" id="KW-0732">Signal</keyword>
<keyword evidence="3" id="KW-1185">Reference proteome</keyword>
<name>A0A9P8YE27_9PEZI</name>